<dbReference type="InterPro" id="IPR053145">
    <property type="entry name" value="AB_hydrolase_Est10"/>
</dbReference>
<protein>
    <submittedName>
        <fullName evidence="2">Hydrolase family protein</fullName>
    </submittedName>
</protein>
<dbReference type="InterPro" id="IPR029058">
    <property type="entry name" value="AB_hydrolase_fold"/>
</dbReference>
<evidence type="ECO:0000313" key="3">
    <source>
        <dbReference type="Proteomes" id="UP000000485"/>
    </source>
</evidence>
<dbReference type="SUPFAM" id="SSF53474">
    <property type="entry name" value="alpha/beta-Hydrolases"/>
    <property type="match status" value="1"/>
</dbReference>
<keyword evidence="3" id="KW-1185">Reference proteome</keyword>
<dbReference type="EMBL" id="CP002665">
    <property type="protein sequence ID" value="AEI13117.1"/>
    <property type="molecule type" value="Genomic_DNA"/>
</dbReference>
<dbReference type="GO" id="GO:0052689">
    <property type="term" value="F:carboxylic ester hydrolase activity"/>
    <property type="evidence" value="ECO:0007669"/>
    <property type="project" value="TreeGrafter"/>
</dbReference>
<dbReference type="STRING" id="593907.Celgi_2618"/>
<gene>
    <name evidence="2" type="ordered locus">Celgi_2618</name>
</gene>
<keyword evidence="2" id="KW-0378">Hydrolase</keyword>
<reference evidence="3" key="1">
    <citation type="submission" date="2011-04" db="EMBL/GenBank/DDBJ databases">
        <title>Complete sequence of Cellvibrio gilvus ATCC 13127.</title>
        <authorList>
            <person name="Lucas S."/>
            <person name="Han J."/>
            <person name="Lapidus A."/>
            <person name="Cheng J.-F."/>
            <person name="Goodwin L."/>
            <person name="Pitluck S."/>
            <person name="Peters L."/>
            <person name="Munk A."/>
            <person name="Detter J.C."/>
            <person name="Han C."/>
            <person name="Tapia R."/>
            <person name="Land M."/>
            <person name="Hauser L."/>
            <person name="Kyrpides N."/>
            <person name="Ivanova N."/>
            <person name="Ovchinnikova G."/>
            <person name="Pagani I."/>
            <person name="Mead D."/>
            <person name="Brumm P."/>
            <person name="Woyke T."/>
        </authorList>
    </citation>
    <scope>NUCLEOTIDE SEQUENCE [LARGE SCALE GENOMIC DNA]</scope>
    <source>
        <strain evidence="3">ATCC 13127 / NRRL B-14078</strain>
    </source>
</reference>
<dbReference type="Gene3D" id="3.40.50.1820">
    <property type="entry name" value="alpha/beta hydrolase"/>
    <property type="match status" value="1"/>
</dbReference>
<dbReference type="PANTHER" id="PTHR43265">
    <property type="entry name" value="ESTERASE ESTD"/>
    <property type="match status" value="1"/>
</dbReference>
<dbReference type="Proteomes" id="UP000000485">
    <property type="component" value="Chromosome"/>
</dbReference>
<dbReference type="eggNOG" id="COG1073">
    <property type="taxonomic scope" value="Bacteria"/>
</dbReference>
<dbReference type="RefSeq" id="WP_013884634.1">
    <property type="nucleotide sequence ID" value="NC_015671.1"/>
</dbReference>
<accession>F8A3C4</accession>
<dbReference type="KEGG" id="cga:Celgi_2618"/>
<dbReference type="PANTHER" id="PTHR43265:SF1">
    <property type="entry name" value="ESTERASE ESTD"/>
    <property type="match status" value="1"/>
</dbReference>
<dbReference type="OrthoDB" id="9765647at2"/>
<evidence type="ECO:0000259" key="1">
    <source>
        <dbReference type="Pfam" id="PF12146"/>
    </source>
</evidence>
<dbReference type="AlphaFoldDB" id="F8A3C4"/>
<name>F8A3C4_CELGA</name>
<dbReference type="InterPro" id="IPR022742">
    <property type="entry name" value="Hydrolase_4"/>
</dbReference>
<dbReference type="Pfam" id="PF12146">
    <property type="entry name" value="Hydrolase_4"/>
    <property type="match status" value="1"/>
</dbReference>
<evidence type="ECO:0000313" key="2">
    <source>
        <dbReference type="EMBL" id="AEI13117.1"/>
    </source>
</evidence>
<sequence precursor="true">MRRAIVRVLVVVAVLVTALTVATVVGNDFRLTTAEVSIPGPQGTLAGVVAQPDEGGARGLVVMIHGDGPVEATQDGLYMPWFEAAADAGFATLSWSKPGVGGSQGSWLEQSMADRAAEVGAVLDWARTQPDLPAGPVVLWAASQGGWVFPRVVADRPEVSAVVAVGTAVDWRRQGRFHLLAGLADRDADAAQTARAVAESDRVLALLERAAPYDEYARETHDPMPADRWGFVLRNFRADATPELRAVAERGVRVHLMVGSRDRNVDVAETERVYRAALGDLLSVATFDAPHSLARPVVEDVAAVGVLTAVVRPRALLAPGVLDDYREWLRDVG</sequence>
<proteinExistence type="predicted"/>
<organism evidence="2 3">
    <name type="scientific">Cellulomonas gilvus (strain ATCC 13127 / NRRL B-14078)</name>
    <name type="common">Cellvibrio gilvus</name>
    <dbReference type="NCBI Taxonomy" id="593907"/>
    <lineage>
        <taxon>Bacteria</taxon>
        <taxon>Bacillati</taxon>
        <taxon>Actinomycetota</taxon>
        <taxon>Actinomycetes</taxon>
        <taxon>Micrococcales</taxon>
        <taxon>Cellulomonadaceae</taxon>
        <taxon>Cellulomonas</taxon>
    </lineage>
</organism>
<dbReference type="HOGENOM" id="CLU_046683_0_0_11"/>
<feature type="domain" description="Serine aminopeptidase S33" evidence="1">
    <location>
        <begin position="57"/>
        <end position="278"/>
    </location>
</feature>